<keyword evidence="2" id="KW-1185">Reference proteome</keyword>
<dbReference type="AlphaFoldDB" id="A0AAJ0ML44"/>
<name>A0AAJ0ML44_9PEZI</name>
<comment type="caution">
    <text evidence="1">The sequence shown here is derived from an EMBL/GenBank/DDBJ whole genome shotgun (WGS) entry which is preliminary data.</text>
</comment>
<reference evidence="1" key="2">
    <citation type="submission" date="2023-06" db="EMBL/GenBank/DDBJ databases">
        <authorList>
            <consortium name="Lawrence Berkeley National Laboratory"/>
            <person name="Haridas S."/>
            <person name="Hensen N."/>
            <person name="Bonometti L."/>
            <person name="Westerberg I."/>
            <person name="Brannstrom I.O."/>
            <person name="Guillou S."/>
            <person name="Cros-Aarteil S."/>
            <person name="Calhoun S."/>
            <person name="Kuo A."/>
            <person name="Mondo S."/>
            <person name="Pangilinan J."/>
            <person name="Riley R."/>
            <person name="Labutti K."/>
            <person name="Andreopoulos B."/>
            <person name="Lipzen A."/>
            <person name="Chen C."/>
            <person name="Yanf M."/>
            <person name="Daum C."/>
            <person name="Ng V."/>
            <person name="Clum A."/>
            <person name="Steindorff A."/>
            <person name="Ohm R."/>
            <person name="Martin F."/>
            <person name="Silar P."/>
            <person name="Natvig D."/>
            <person name="Lalanne C."/>
            <person name="Gautier V."/>
            <person name="Ament-Velasquez S.L."/>
            <person name="Kruys A."/>
            <person name="Hutchinson M.I."/>
            <person name="Powell A.J."/>
            <person name="Barry K."/>
            <person name="Miller A.N."/>
            <person name="Grigoriev I.V."/>
            <person name="Debuchy R."/>
            <person name="Gladieux P."/>
            <person name="Thoren M.H."/>
            <person name="Johannesson H."/>
        </authorList>
    </citation>
    <scope>NUCLEOTIDE SEQUENCE</scope>
    <source>
        <strain evidence="1">CBS 955.72</strain>
    </source>
</reference>
<sequence>MAGFKPVLFCSPWCQSIFGVELAAARARCGLAQIGEGGGRHGGQVRSQTPHHLRARGATAERGGIPPLHQHVCWLWCCHQHRRISPFLILWLVQEGESPSHMSNSVSKQPYWYLRLCSGSGTHITTQLESPGAVARWKWTHDLGNDFPARRDR</sequence>
<accession>A0AAJ0ML44</accession>
<organism evidence="1 2">
    <name type="scientific">Lasiosphaeria hispida</name>
    <dbReference type="NCBI Taxonomy" id="260671"/>
    <lineage>
        <taxon>Eukaryota</taxon>
        <taxon>Fungi</taxon>
        <taxon>Dikarya</taxon>
        <taxon>Ascomycota</taxon>
        <taxon>Pezizomycotina</taxon>
        <taxon>Sordariomycetes</taxon>
        <taxon>Sordariomycetidae</taxon>
        <taxon>Sordariales</taxon>
        <taxon>Lasiosphaeriaceae</taxon>
        <taxon>Lasiosphaeria</taxon>
    </lineage>
</organism>
<proteinExistence type="predicted"/>
<evidence type="ECO:0000313" key="1">
    <source>
        <dbReference type="EMBL" id="KAK3364412.1"/>
    </source>
</evidence>
<reference evidence="1" key="1">
    <citation type="journal article" date="2023" name="Mol. Phylogenet. Evol.">
        <title>Genome-scale phylogeny and comparative genomics of the fungal order Sordariales.</title>
        <authorList>
            <person name="Hensen N."/>
            <person name="Bonometti L."/>
            <person name="Westerberg I."/>
            <person name="Brannstrom I.O."/>
            <person name="Guillou S."/>
            <person name="Cros-Aarteil S."/>
            <person name="Calhoun S."/>
            <person name="Haridas S."/>
            <person name="Kuo A."/>
            <person name="Mondo S."/>
            <person name="Pangilinan J."/>
            <person name="Riley R."/>
            <person name="LaButti K."/>
            <person name="Andreopoulos B."/>
            <person name="Lipzen A."/>
            <person name="Chen C."/>
            <person name="Yan M."/>
            <person name="Daum C."/>
            <person name="Ng V."/>
            <person name="Clum A."/>
            <person name="Steindorff A."/>
            <person name="Ohm R.A."/>
            <person name="Martin F."/>
            <person name="Silar P."/>
            <person name="Natvig D.O."/>
            <person name="Lalanne C."/>
            <person name="Gautier V."/>
            <person name="Ament-Velasquez S.L."/>
            <person name="Kruys A."/>
            <person name="Hutchinson M.I."/>
            <person name="Powell A.J."/>
            <person name="Barry K."/>
            <person name="Miller A.N."/>
            <person name="Grigoriev I.V."/>
            <person name="Debuchy R."/>
            <person name="Gladieux P."/>
            <person name="Hiltunen Thoren M."/>
            <person name="Johannesson H."/>
        </authorList>
    </citation>
    <scope>NUCLEOTIDE SEQUENCE</scope>
    <source>
        <strain evidence="1">CBS 955.72</strain>
    </source>
</reference>
<evidence type="ECO:0000313" key="2">
    <source>
        <dbReference type="Proteomes" id="UP001275084"/>
    </source>
</evidence>
<protein>
    <submittedName>
        <fullName evidence="1">Uncharacterized protein</fullName>
    </submittedName>
</protein>
<dbReference type="Proteomes" id="UP001275084">
    <property type="component" value="Unassembled WGS sequence"/>
</dbReference>
<gene>
    <name evidence="1" type="ORF">B0T25DRAFT_63684</name>
</gene>
<dbReference type="EMBL" id="JAUIQD010000001">
    <property type="protein sequence ID" value="KAK3364412.1"/>
    <property type="molecule type" value="Genomic_DNA"/>
</dbReference>